<dbReference type="InterPro" id="IPR005119">
    <property type="entry name" value="LysR_subst-bd"/>
</dbReference>
<evidence type="ECO:0000256" key="3">
    <source>
        <dbReference type="ARBA" id="ARBA00023125"/>
    </source>
</evidence>
<dbReference type="Proteomes" id="UP001260872">
    <property type="component" value="Unassembled WGS sequence"/>
</dbReference>
<keyword evidence="4" id="KW-0804">Transcription</keyword>
<evidence type="ECO:0000259" key="6">
    <source>
        <dbReference type="PROSITE" id="PS50931"/>
    </source>
</evidence>
<dbReference type="Gene3D" id="1.10.10.10">
    <property type="entry name" value="Winged helix-like DNA-binding domain superfamily/Winged helix DNA-binding domain"/>
    <property type="match status" value="1"/>
</dbReference>
<proteinExistence type="inferred from homology"/>
<keyword evidence="3" id="KW-0238">DNA-binding</keyword>
<dbReference type="InterPro" id="IPR036390">
    <property type="entry name" value="WH_DNA-bd_sf"/>
</dbReference>
<feature type="region of interest" description="Disordered" evidence="5">
    <location>
        <begin position="284"/>
        <end position="303"/>
    </location>
</feature>
<dbReference type="InterPro" id="IPR000847">
    <property type="entry name" value="LysR_HTH_N"/>
</dbReference>
<dbReference type="RefSeq" id="WP_310537463.1">
    <property type="nucleotide sequence ID" value="NZ_BAAAOC010000088.1"/>
</dbReference>
<dbReference type="Gene3D" id="3.40.190.10">
    <property type="entry name" value="Periplasmic binding protein-like II"/>
    <property type="match status" value="2"/>
</dbReference>
<dbReference type="PANTHER" id="PTHR30346">
    <property type="entry name" value="TRANSCRIPTIONAL DUAL REGULATOR HCAR-RELATED"/>
    <property type="match status" value="1"/>
</dbReference>
<comment type="similarity">
    <text evidence="1">Belongs to the LysR transcriptional regulatory family.</text>
</comment>
<sequence>MQWEIRHIRTLVAIAENGTLTDAGLQLGVSQAQVSRTLRALEDAWGVRLVRRLPREAVLTPVGQQVVIRGRHLLRLAESLEAEARGQKRLRLGYAWAAAGRHTAALQRQWRDRVPETALDLVRGTGPLAGLAEGLVDVAVVRTEPVGGHWDAVLVGTERRVAGFASDHPWARRHRLQMADFADQPLIVDTRAGTTTPQLWPEGQRPRQVMDVDSVDAWLDALGAGHGVGVSAEATAHQHRRDGIRYTVITDAPPVGVWLVWHRGEPPQRLSPLREILSGLYSRTALPDSEHPSATSASERRQV</sequence>
<evidence type="ECO:0000256" key="4">
    <source>
        <dbReference type="ARBA" id="ARBA00023163"/>
    </source>
</evidence>
<accession>A0ABU1FUQ4</accession>
<dbReference type="EMBL" id="JAVKGT010000018">
    <property type="protein sequence ID" value="MDR5712082.1"/>
    <property type="molecule type" value="Genomic_DNA"/>
</dbReference>
<dbReference type="PANTHER" id="PTHR30346:SF0">
    <property type="entry name" value="HCA OPERON TRANSCRIPTIONAL ACTIVATOR HCAR"/>
    <property type="match status" value="1"/>
</dbReference>
<evidence type="ECO:0000256" key="1">
    <source>
        <dbReference type="ARBA" id="ARBA00009437"/>
    </source>
</evidence>
<dbReference type="SUPFAM" id="SSF53850">
    <property type="entry name" value="Periplasmic binding protein-like II"/>
    <property type="match status" value="1"/>
</dbReference>
<evidence type="ECO:0000256" key="2">
    <source>
        <dbReference type="ARBA" id="ARBA00023015"/>
    </source>
</evidence>
<reference evidence="8" key="1">
    <citation type="submission" date="2023-07" db="EMBL/GenBank/DDBJ databases">
        <title>Description of three actinobacteria isolated from air of manufacturing shop in a pharmaceutical factory.</title>
        <authorList>
            <person name="Zhang D.-F."/>
        </authorList>
    </citation>
    <scope>NUCLEOTIDE SEQUENCE [LARGE SCALE GENOMIC DNA]</scope>
    <source>
        <strain evidence="8">CCTCC AB 207010</strain>
    </source>
</reference>
<feature type="domain" description="HTH lysR-type" evidence="6">
    <location>
        <begin position="3"/>
        <end position="60"/>
    </location>
</feature>
<gene>
    <name evidence="7" type="ORF">RH857_08060</name>
</gene>
<organism evidence="7 8">
    <name type="scientific">Nesterenkonia flava</name>
    <dbReference type="NCBI Taxonomy" id="469799"/>
    <lineage>
        <taxon>Bacteria</taxon>
        <taxon>Bacillati</taxon>
        <taxon>Actinomycetota</taxon>
        <taxon>Actinomycetes</taxon>
        <taxon>Micrococcales</taxon>
        <taxon>Micrococcaceae</taxon>
        <taxon>Nesterenkonia</taxon>
    </lineage>
</organism>
<evidence type="ECO:0000313" key="7">
    <source>
        <dbReference type="EMBL" id="MDR5712082.1"/>
    </source>
</evidence>
<keyword evidence="2" id="KW-0805">Transcription regulation</keyword>
<dbReference type="InterPro" id="IPR036388">
    <property type="entry name" value="WH-like_DNA-bd_sf"/>
</dbReference>
<evidence type="ECO:0000313" key="8">
    <source>
        <dbReference type="Proteomes" id="UP001260872"/>
    </source>
</evidence>
<evidence type="ECO:0000256" key="5">
    <source>
        <dbReference type="SAM" id="MobiDB-lite"/>
    </source>
</evidence>
<keyword evidence="8" id="KW-1185">Reference proteome</keyword>
<name>A0ABU1FUQ4_9MICC</name>
<dbReference type="PROSITE" id="PS50931">
    <property type="entry name" value="HTH_LYSR"/>
    <property type="match status" value="1"/>
</dbReference>
<dbReference type="Pfam" id="PF00126">
    <property type="entry name" value="HTH_1"/>
    <property type="match status" value="1"/>
</dbReference>
<comment type="caution">
    <text evidence="7">The sequence shown here is derived from an EMBL/GenBank/DDBJ whole genome shotgun (WGS) entry which is preliminary data.</text>
</comment>
<dbReference type="SUPFAM" id="SSF46785">
    <property type="entry name" value="Winged helix' DNA-binding domain"/>
    <property type="match status" value="1"/>
</dbReference>
<protein>
    <submittedName>
        <fullName evidence="7">LysR family transcriptional regulator</fullName>
    </submittedName>
</protein>
<dbReference type="Pfam" id="PF03466">
    <property type="entry name" value="LysR_substrate"/>
    <property type="match status" value="1"/>
</dbReference>
<dbReference type="CDD" id="cd05466">
    <property type="entry name" value="PBP2_LTTR_substrate"/>
    <property type="match status" value="1"/>
</dbReference>